<gene>
    <name evidence="6" type="ORF">LGLO00237_LOCUS30019</name>
</gene>
<evidence type="ECO:0000256" key="5">
    <source>
        <dbReference type="PROSITE-ProRule" id="PRU00221"/>
    </source>
</evidence>
<evidence type="ECO:0008006" key="7">
    <source>
        <dbReference type="Google" id="ProtNLM"/>
    </source>
</evidence>
<reference evidence="6" key="1">
    <citation type="submission" date="2021-01" db="EMBL/GenBank/DDBJ databases">
        <authorList>
            <person name="Corre E."/>
            <person name="Pelletier E."/>
            <person name="Niang G."/>
            <person name="Scheremetjew M."/>
            <person name="Finn R."/>
            <person name="Kale V."/>
            <person name="Holt S."/>
            <person name="Cochrane G."/>
            <person name="Meng A."/>
            <person name="Brown T."/>
            <person name="Cohen L."/>
        </authorList>
    </citation>
    <scope>NUCLEOTIDE SEQUENCE</scope>
    <source>
        <strain evidence="6">CCCM811</strain>
    </source>
</reference>
<keyword evidence="1 5" id="KW-0853">WD repeat</keyword>
<dbReference type="GO" id="GO:0000502">
    <property type="term" value="C:proteasome complex"/>
    <property type="evidence" value="ECO:0007669"/>
    <property type="project" value="UniProtKB-KW"/>
</dbReference>
<name>A0A7S3ZBH0_9EUKA</name>
<evidence type="ECO:0000256" key="3">
    <source>
        <dbReference type="ARBA" id="ARBA00022942"/>
    </source>
</evidence>
<dbReference type="EMBL" id="HBIV01042709">
    <property type="protein sequence ID" value="CAE0678237.1"/>
    <property type="molecule type" value="Transcribed_RNA"/>
</dbReference>
<dbReference type="SMART" id="SM00320">
    <property type="entry name" value="WD40"/>
    <property type="match status" value="4"/>
</dbReference>
<dbReference type="PROSITE" id="PS50294">
    <property type="entry name" value="WD_REPEATS_REGION"/>
    <property type="match status" value="1"/>
</dbReference>
<keyword evidence="3" id="KW-0647">Proteasome</keyword>
<accession>A0A7S3ZBH0</accession>
<evidence type="ECO:0000256" key="1">
    <source>
        <dbReference type="ARBA" id="ARBA00022574"/>
    </source>
</evidence>
<dbReference type="SUPFAM" id="SSF50978">
    <property type="entry name" value="WD40 repeat-like"/>
    <property type="match status" value="1"/>
</dbReference>
<evidence type="ECO:0000256" key="2">
    <source>
        <dbReference type="ARBA" id="ARBA00022737"/>
    </source>
</evidence>
<dbReference type="InterPro" id="IPR036322">
    <property type="entry name" value="WD40_repeat_dom_sf"/>
</dbReference>
<organism evidence="6">
    <name type="scientific">Lotharella globosa</name>
    <dbReference type="NCBI Taxonomy" id="91324"/>
    <lineage>
        <taxon>Eukaryota</taxon>
        <taxon>Sar</taxon>
        <taxon>Rhizaria</taxon>
        <taxon>Cercozoa</taxon>
        <taxon>Chlorarachniophyceae</taxon>
        <taxon>Lotharella</taxon>
    </lineage>
</organism>
<dbReference type="AlphaFoldDB" id="A0A7S3ZBH0"/>
<dbReference type="InterPro" id="IPR015943">
    <property type="entry name" value="WD40/YVTN_repeat-like_dom_sf"/>
</dbReference>
<proteinExistence type="inferred from homology"/>
<evidence type="ECO:0000256" key="4">
    <source>
        <dbReference type="ARBA" id="ARBA00038321"/>
    </source>
</evidence>
<feature type="repeat" description="WD" evidence="5">
    <location>
        <begin position="106"/>
        <end position="147"/>
    </location>
</feature>
<dbReference type="InterPro" id="IPR051179">
    <property type="entry name" value="WD_repeat_multifunction"/>
</dbReference>
<dbReference type="InterPro" id="IPR001680">
    <property type="entry name" value="WD40_rpt"/>
</dbReference>
<keyword evidence="2" id="KW-0677">Repeat</keyword>
<dbReference type="Gene3D" id="2.130.10.10">
    <property type="entry name" value="YVTN repeat-like/Quinoprotein amine dehydrogenase"/>
    <property type="match status" value="2"/>
</dbReference>
<feature type="repeat" description="WD" evidence="5">
    <location>
        <begin position="148"/>
        <end position="191"/>
    </location>
</feature>
<dbReference type="PANTHER" id="PTHR19857:SF19">
    <property type="entry name" value="26S PROTEASOME REGULATORY SUBUNIT RPN14"/>
    <property type="match status" value="1"/>
</dbReference>
<protein>
    <recommendedName>
        <fullName evidence="7">Guanine nucleotide-binding protein subunit beta-like protein</fullName>
    </recommendedName>
</protein>
<dbReference type="PROSITE" id="PS50082">
    <property type="entry name" value="WD_REPEATS_2"/>
    <property type="match status" value="2"/>
</dbReference>
<comment type="similarity">
    <text evidence="4">Belongs to the WD repeat PAAF1/RPN14 family.</text>
</comment>
<sequence>MTKEPSLSPALLVRCSQPKASCTFFTPHGVRHDALRPEPKKKATKDSSAPRIINNKKAAAKHEAREAWHRLSSVAVSPFRDLAMCGGPDGRLRVLILGSGRVYKDLTGHVGDISTCSFFPNGKIGLSGSSDMTIKIWALEHAQCVKTFGGHRLGVTRCSFLECASGKRFASSSRDGTMKVWDCSRSEAIATYTAEQKGSSLPCSINDCAHAEGVLYGGDDMGRIMAVDLRQKQRQQQLGYHLHLDKTTVLKSGINGISADDRYVYAAFDDGTLVCADRRKPGEAVSASRKSDSPVTRIVPTATNGEHIVSSSDGSCSIWMASAEGHGISGELLGPDCEPVSDVALHDLRGQGVGGLLVVTTARDGAVRSYQL</sequence>
<evidence type="ECO:0000313" key="6">
    <source>
        <dbReference type="EMBL" id="CAE0678237.1"/>
    </source>
</evidence>
<dbReference type="Pfam" id="PF00400">
    <property type="entry name" value="WD40"/>
    <property type="match status" value="3"/>
</dbReference>
<dbReference type="PANTHER" id="PTHR19857">
    <property type="entry name" value="MITOCHONDRIAL DIVISION PROTEIN 1-RELATED"/>
    <property type="match status" value="1"/>
</dbReference>